<evidence type="ECO:0000313" key="1">
    <source>
        <dbReference type="EMBL" id="SDJ30731.1"/>
    </source>
</evidence>
<evidence type="ECO:0000313" key="2">
    <source>
        <dbReference type="Proteomes" id="UP000198900"/>
    </source>
</evidence>
<dbReference type="AlphaFoldDB" id="A0A7Z7BID2"/>
<comment type="caution">
    <text evidence="1">The sequence shown here is derived from an EMBL/GenBank/DDBJ whole genome shotgun (WGS) entry which is preliminary data.</text>
</comment>
<name>A0A7Z7BID2_9BURK</name>
<accession>A0A7Z7BID2</accession>
<reference evidence="1" key="1">
    <citation type="submission" date="2016-10" db="EMBL/GenBank/DDBJ databases">
        <authorList>
            <person name="Varghese N."/>
            <person name="Submissions S."/>
        </authorList>
    </citation>
    <scope>NUCLEOTIDE SEQUENCE [LARGE SCALE GENOMIC DNA]</scope>
    <source>
        <strain evidence="1">YR281</strain>
    </source>
</reference>
<keyword evidence="2" id="KW-1185">Reference proteome</keyword>
<dbReference type="EMBL" id="FNDI01000042">
    <property type="protein sequence ID" value="SDJ30731.1"/>
    <property type="molecule type" value="Genomic_DNA"/>
</dbReference>
<protein>
    <submittedName>
        <fullName evidence="1">Uncharacterized protein</fullName>
    </submittedName>
</protein>
<dbReference type="Proteomes" id="UP000198900">
    <property type="component" value="Unassembled WGS sequence"/>
</dbReference>
<organism evidence="1 2">
    <name type="scientific">Paraburkholderia steynii</name>
    <dbReference type="NCBI Taxonomy" id="1245441"/>
    <lineage>
        <taxon>Bacteria</taxon>
        <taxon>Pseudomonadati</taxon>
        <taxon>Pseudomonadota</taxon>
        <taxon>Betaproteobacteria</taxon>
        <taxon>Burkholderiales</taxon>
        <taxon>Burkholderiaceae</taxon>
        <taxon>Paraburkholderia</taxon>
    </lineage>
</organism>
<proteinExistence type="predicted"/>
<gene>
    <name evidence="1" type="ORF">SAMN04487926_14223</name>
</gene>
<sequence>MASTKFFFFRLLLSLTLRIYFVMLTHSGETLPGLRPAQKQQGACHPRKTCRHARPLKNCQRSVIFARKNVSFLIGFFPFRVPVILWKKSRSAVKHELSGSFHPHGMLRFAIPSLRVPARRNTRRIRPRRSRLTCNVSVQWVKALRVPRRKRGDRPIAAIWTAHHNQSTSGDPSCACMQRHDRHLQHPRHLFCQPSCSVRFWRSPHTPIFSARSTARAQSC</sequence>